<gene>
    <name evidence="3" type="ORF">CCH79_00017165</name>
</gene>
<keyword evidence="4" id="KW-1185">Reference proteome</keyword>
<dbReference type="Proteomes" id="UP000250572">
    <property type="component" value="Unassembled WGS sequence"/>
</dbReference>
<feature type="non-terminal residue" evidence="3">
    <location>
        <position position="1"/>
    </location>
</feature>
<dbReference type="InterPro" id="IPR003599">
    <property type="entry name" value="Ig_sub"/>
</dbReference>
<name>A0A315V7R8_GAMAF</name>
<reference evidence="3 4" key="1">
    <citation type="journal article" date="2018" name="G3 (Bethesda)">
        <title>A High-Quality Reference Genome for the Invasive Mosquitofish Gambusia affinis Using a Chicago Library.</title>
        <authorList>
            <person name="Hoffberg S.L."/>
            <person name="Troendle N.J."/>
            <person name="Glenn T.C."/>
            <person name="Mahmud O."/>
            <person name="Louha S."/>
            <person name="Chalopin D."/>
            <person name="Bennetzen J.L."/>
            <person name="Mauricio R."/>
        </authorList>
    </citation>
    <scope>NUCLEOTIDE SEQUENCE [LARGE SCALE GENOMIC DNA]</scope>
    <source>
        <strain evidence="3">NE01/NJP1002.9</strain>
        <tissue evidence="3">Muscle</tissue>
    </source>
</reference>
<evidence type="ECO:0000256" key="1">
    <source>
        <dbReference type="SAM" id="Phobius"/>
    </source>
</evidence>
<dbReference type="InterPro" id="IPR013783">
    <property type="entry name" value="Ig-like_fold"/>
</dbReference>
<organism evidence="3 4">
    <name type="scientific">Gambusia affinis</name>
    <name type="common">Western mosquitofish</name>
    <name type="synonym">Heterandria affinis</name>
    <dbReference type="NCBI Taxonomy" id="33528"/>
    <lineage>
        <taxon>Eukaryota</taxon>
        <taxon>Metazoa</taxon>
        <taxon>Chordata</taxon>
        <taxon>Craniata</taxon>
        <taxon>Vertebrata</taxon>
        <taxon>Euteleostomi</taxon>
        <taxon>Actinopterygii</taxon>
        <taxon>Neopterygii</taxon>
        <taxon>Teleostei</taxon>
        <taxon>Neoteleostei</taxon>
        <taxon>Acanthomorphata</taxon>
        <taxon>Ovalentaria</taxon>
        <taxon>Atherinomorphae</taxon>
        <taxon>Cyprinodontiformes</taxon>
        <taxon>Poeciliidae</taxon>
        <taxon>Poeciliinae</taxon>
        <taxon>Gambusia</taxon>
    </lineage>
</organism>
<keyword evidence="1" id="KW-1133">Transmembrane helix</keyword>
<keyword evidence="1" id="KW-0812">Transmembrane</keyword>
<feature type="domain" description="Immunoglobulin" evidence="2">
    <location>
        <begin position="6"/>
        <end position="104"/>
    </location>
</feature>
<evidence type="ECO:0000313" key="3">
    <source>
        <dbReference type="EMBL" id="PWA19407.1"/>
    </source>
</evidence>
<dbReference type="AlphaFoldDB" id="A0A315V7R8"/>
<protein>
    <recommendedName>
        <fullName evidence="2">Immunoglobulin domain-containing protein</fullName>
    </recommendedName>
</protein>
<feature type="transmembrane region" description="Helical" evidence="1">
    <location>
        <begin position="197"/>
        <end position="221"/>
    </location>
</feature>
<comment type="caution">
    <text evidence="3">The sequence shown here is derived from an EMBL/GenBank/DDBJ whole genome shotgun (WGS) entry which is preliminary data.</text>
</comment>
<sequence length="260" mass="29700">LKVIQPEVQHVNQDQTASISCEYDPHGSKFKDVRLYRIPQNAKGELLCQNGLASCKDVNLSSSKFVFTLQNISPEAMRATYQCEITVEYNNMDYFKSGTNTTLFYDKFIQYLIYALPFRNEKEMLCQKGQASCKDVTLTLNSTMSVFTLQNISPETMRATYQCEIIVEHNGVNYTKSGTNTTLIYGEKDCPPLDKSALGRVLIGLLALMFLYSCVITCLYARLTVTVWKNTKACENSTYVIMNRPTHKRQHEDIYQMMQS</sequence>
<evidence type="ECO:0000259" key="2">
    <source>
        <dbReference type="SMART" id="SM00409"/>
    </source>
</evidence>
<feature type="non-terminal residue" evidence="3">
    <location>
        <position position="260"/>
    </location>
</feature>
<accession>A0A315V7R8</accession>
<dbReference type="EMBL" id="NHOQ01002129">
    <property type="protein sequence ID" value="PWA19407.1"/>
    <property type="molecule type" value="Genomic_DNA"/>
</dbReference>
<evidence type="ECO:0000313" key="4">
    <source>
        <dbReference type="Proteomes" id="UP000250572"/>
    </source>
</evidence>
<keyword evidence="1" id="KW-0472">Membrane</keyword>
<dbReference type="Gene3D" id="2.60.40.10">
    <property type="entry name" value="Immunoglobulins"/>
    <property type="match status" value="1"/>
</dbReference>
<proteinExistence type="predicted"/>
<dbReference type="SMART" id="SM00409">
    <property type="entry name" value="IG"/>
    <property type="match status" value="1"/>
</dbReference>